<name>A0A2T6B9A3_9RHOB</name>
<comment type="caution">
    <text evidence="4">The sequence shown here is derived from an EMBL/GenBank/DDBJ whole genome shotgun (WGS) entry which is preliminary data.</text>
</comment>
<feature type="region of interest" description="Disordered" evidence="2">
    <location>
        <begin position="384"/>
        <end position="409"/>
    </location>
</feature>
<dbReference type="RefSeq" id="WP_108128046.1">
    <property type="nucleotide sequence ID" value="NZ_QBKP01000002.1"/>
</dbReference>
<dbReference type="Gene3D" id="3.40.50.300">
    <property type="entry name" value="P-loop containing nucleotide triphosphate hydrolases"/>
    <property type="match status" value="1"/>
</dbReference>
<evidence type="ECO:0000313" key="4">
    <source>
        <dbReference type="EMBL" id="PTX52639.1"/>
    </source>
</evidence>
<keyword evidence="4" id="KW-0808">Transferase</keyword>
<evidence type="ECO:0000259" key="3">
    <source>
        <dbReference type="Pfam" id="PF01966"/>
    </source>
</evidence>
<dbReference type="InterPro" id="IPR003607">
    <property type="entry name" value="HD/PDEase_dom"/>
</dbReference>
<dbReference type="AlphaFoldDB" id="A0A2T6B9A3"/>
<dbReference type="PANTHER" id="PTHR47545">
    <property type="entry name" value="MULTIFUNCTIONAL CCA PROTEIN"/>
    <property type="match status" value="1"/>
</dbReference>
<evidence type="ECO:0000313" key="5">
    <source>
        <dbReference type="Proteomes" id="UP000244224"/>
    </source>
</evidence>
<dbReference type="Gene3D" id="1.10.3090.10">
    <property type="entry name" value="cca-adding enzyme, domain 2"/>
    <property type="match status" value="1"/>
</dbReference>
<dbReference type="Pfam" id="PF13671">
    <property type="entry name" value="AAA_33"/>
    <property type="match status" value="1"/>
</dbReference>
<protein>
    <submittedName>
        <fullName evidence="4">Putative kinase</fullName>
    </submittedName>
</protein>
<organism evidence="4 5">
    <name type="scientific">Gemmobacter caeni</name>
    <dbReference type="NCBI Taxonomy" id="589035"/>
    <lineage>
        <taxon>Bacteria</taxon>
        <taxon>Pseudomonadati</taxon>
        <taxon>Pseudomonadota</taxon>
        <taxon>Alphaproteobacteria</taxon>
        <taxon>Rhodobacterales</taxon>
        <taxon>Paracoccaceae</taxon>
        <taxon>Gemmobacter</taxon>
    </lineage>
</organism>
<reference evidence="4 5" key="1">
    <citation type="submission" date="2018-04" db="EMBL/GenBank/DDBJ databases">
        <title>Genomic Encyclopedia of Archaeal and Bacterial Type Strains, Phase II (KMG-II): from individual species to whole genera.</title>
        <authorList>
            <person name="Goeker M."/>
        </authorList>
    </citation>
    <scope>NUCLEOTIDE SEQUENCE [LARGE SCALE GENOMIC DNA]</scope>
    <source>
        <strain evidence="4 5">DSM 21823</strain>
    </source>
</reference>
<dbReference type="EMBL" id="QBKP01000002">
    <property type="protein sequence ID" value="PTX52639.1"/>
    <property type="molecule type" value="Genomic_DNA"/>
</dbReference>
<sequence>MGWIDMARRGAGRTEMAGVFPWFQAMDACAHDPVHHAEGSPWEHTARVVEALEADPTFRAMRPERQEVLRVAAWSHDIGKPATTVIEEEGGRVRVRQPGHAALGARMIWQHLIDEGAPVRFARDVHALVAWHMRPSHLIDQGFDQTLNKAIRFSIEAGEGGWAELLALCEADQNGRISLSDGDKLFPLQLLRIALQEVRETHQVDLLEGPWPFKSDTSRLRFLRGDVNASPWFTPPDPTGPCVTILSGLPGSGKDSWLRANRPELPVVSLDRIREGLGVGPTENQGAVLQSGFEAARVHLRSGQDFAWNATCLTRLTRQKIVGLARDYDASVQIVSLDVPTRIAMERNRGRGENAVPDQVITHLALKREPPTAEEAHDILSVNSSGETSTLRCRGTERASLTPEDPDLF</sequence>
<proteinExistence type="predicted"/>
<dbReference type="SUPFAM" id="SSF52540">
    <property type="entry name" value="P-loop containing nucleoside triphosphate hydrolases"/>
    <property type="match status" value="1"/>
</dbReference>
<dbReference type="CDD" id="cd00077">
    <property type="entry name" value="HDc"/>
    <property type="match status" value="1"/>
</dbReference>
<keyword evidence="1" id="KW-0547">Nucleotide-binding</keyword>
<evidence type="ECO:0000256" key="1">
    <source>
        <dbReference type="ARBA" id="ARBA00022741"/>
    </source>
</evidence>
<dbReference type="InterPro" id="IPR027417">
    <property type="entry name" value="P-loop_NTPase"/>
</dbReference>
<dbReference type="GO" id="GO:0000166">
    <property type="term" value="F:nucleotide binding"/>
    <property type="evidence" value="ECO:0007669"/>
    <property type="project" value="UniProtKB-KW"/>
</dbReference>
<dbReference type="Proteomes" id="UP000244224">
    <property type="component" value="Unassembled WGS sequence"/>
</dbReference>
<keyword evidence="4" id="KW-0418">Kinase</keyword>
<feature type="domain" description="HD" evidence="3">
    <location>
        <begin position="47"/>
        <end position="137"/>
    </location>
</feature>
<dbReference type="InterPro" id="IPR006674">
    <property type="entry name" value="HD_domain"/>
</dbReference>
<dbReference type="Pfam" id="PF01966">
    <property type="entry name" value="HD"/>
    <property type="match status" value="1"/>
</dbReference>
<gene>
    <name evidence="4" type="ORF">C8N34_102457</name>
</gene>
<dbReference type="GO" id="GO:0016301">
    <property type="term" value="F:kinase activity"/>
    <property type="evidence" value="ECO:0007669"/>
    <property type="project" value="UniProtKB-KW"/>
</dbReference>
<accession>A0A2T6B9A3</accession>
<dbReference type="OrthoDB" id="9805698at2"/>
<dbReference type="InterPro" id="IPR050124">
    <property type="entry name" value="tRNA_CCA-adding_enzyme"/>
</dbReference>
<dbReference type="SUPFAM" id="SSF109604">
    <property type="entry name" value="HD-domain/PDEase-like"/>
    <property type="match status" value="1"/>
</dbReference>
<evidence type="ECO:0000256" key="2">
    <source>
        <dbReference type="SAM" id="MobiDB-lite"/>
    </source>
</evidence>
<keyword evidence="5" id="KW-1185">Reference proteome</keyword>